<dbReference type="AlphaFoldDB" id="A0A1V9YXP8"/>
<feature type="compositionally biased region" description="Polar residues" evidence="1">
    <location>
        <begin position="101"/>
        <end position="112"/>
    </location>
</feature>
<dbReference type="InterPro" id="IPR000195">
    <property type="entry name" value="Rab-GAP-TBC_dom"/>
</dbReference>
<evidence type="ECO:0000259" key="2">
    <source>
        <dbReference type="PROSITE" id="PS50086"/>
    </source>
</evidence>
<dbReference type="Pfam" id="PF00566">
    <property type="entry name" value="RabGAP-TBC"/>
    <property type="match status" value="1"/>
</dbReference>
<dbReference type="Gene3D" id="1.20.1270.60">
    <property type="entry name" value="Arfaptin homology (AH) domain/BAR domain"/>
    <property type="match status" value="1"/>
</dbReference>
<dbReference type="SUPFAM" id="SSF47923">
    <property type="entry name" value="Ypt/Rab-GAP domain of gyp1p"/>
    <property type="match status" value="2"/>
</dbReference>
<dbReference type="PANTHER" id="PTHR47219:SF9">
    <property type="entry name" value="GTPASE ACTIVATING PROTEIN AND CENTROSOME-ASSOCIATED, ISOFORM B"/>
    <property type="match status" value="1"/>
</dbReference>
<sequence>MVINILMQCDCVEVHGANCSLAVLKCPWQWREPFLDERRAKLKRKVGDGYHCDPVDPDYVDHLLPGSVKKLFRQVEQDEQSQIQNEIKRLNQVKALKDNSAWDQNTTDSPSMKSPRFLNGSESPITVAAPVCSREELAYLDSILLNDISDPSNVSTMSFLTAEPSLNDENEEEEPLLQLLSDEHDTYLNYGEESLNFAQSKFNHFPNGFRIQKRRFVSSNMLSMRQLKLRTLSALGVAPALEDPSFEILRQEFTRSHDGLELLAQQVPMALVSCHSLCNTLLTTFSLIQAPANDYFTTLQQVREQAEALEQAVALTVLAPLKTHLQKCAEVREQLHYCDRLAMEYDMSKVDVSRMAEEVKIERLHRMEAAWQNYQTFTRQRMDDITQLLNDETQLRNEIFEIMKLHIAKFFNNANKTLWAKYDFTAKDAQDAIQEELPKSLNLRVENVPEALTEIPPASAAALISAPMLSPTPIPSPRRFTETSWFSRSRIETKALPSPPRVKQQSKQVALAPSEWLGIERTLWALDEQAAPYHPNYPLVTTFPFQLPTLHLFYDVCKYMDGISLIRLAMTCKCLYNGIMGSTALWHRMIRNGGIPLSVRNAFWLWFLYQKHSPPLLPSYISDYQALLQRGAYMVHLSNNLDSHDSILQEESKLSIWFNDIDIDVRRTCYKDVNTWAATEDYDGGDDGTLNADVAAIVEKAMIQHHHHHSPRHHDTAKVEKAMEMEAKMRRLLRAYVILNPRIGYCQGMNFIVRLLLENEANDEAAVFWTFVQLCEGSSATTSCALFDAGFHQLQTLFTKLDILIREQMPDLHIHMERQGVHVSMFAARWFLTLFSSLETFGPTLALRFLDLYYIDRHRVLCGMALVVLEELRELILESDFEMCLSILQCPRQYLPEPDALHRKQMIQHALMLSITRTLMIPSSNT</sequence>
<dbReference type="SUPFAM" id="SSF103657">
    <property type="entry name" value="BAR/IMD domain-like"/>
    <property type="match status" value="1"/>
</dbReference>
<protein>
    <recommendedName>
        <fullName evidence="2">Rab-GAP TBC domain-containing protein</fullName>
    </recommendedName>
</protein>
<reference evidence="3 4" key="1">
    <citation type="journal article" date="2014" name="Genome Biol. Evol.">
        <title>The secreted proteins of Achlya hypogyna and Thraustotheca clavata identify the ancestral oomycete secretome and reveal gene acquisitions by horizontal gene transfer.</title>
        <authorList>
            <person name="Misner I."/>
            <person name="Blouin N."/>
            <person name="Leonard G."/>
            <person name="Richards T.A."/>
            <person name="Lane C.E."/>
        </authorList>
    </citation>
    <scope>NUCLEOTIDE SEQUENCE [LARGE SCALE GENOMIC DNA]</scope>
    <source>
        <strain evidence="3 4">ATCC 34112</strain>
    </source>
</reference>
<accession>A0A1V9YXP8</accession>
<dbReference type="SMART" id="SM00164">
    <property type="entry name" value="TBC"/>
    <property type="match status" value="1"/>
</dbReference>
<dbReference type="InterPro" id="IPR027267">
    <property type="entry name" value="AH/BAR_dom_sf"/>
</dbReference>
<organism evidence="3 4">
    <name type="scientific">Thraustotheca clavata</name>
    <dbReference type="NCBI Taxonomy" id="74557"/>
    <lineage>
        <taxon>Eukaryota</taxon>
        <taxon>Sar</taxon>
        <taxon>Stramenopiles</taxon>
        <taxon>Oomycota</taxon>
        <taxon>Saprolegniomycetes</taxon>
        <taxon>Saprolegniales</taxon>
        <taxon>Achlyaceae</taxon>
        <taxon>Thraustotheca</taxon>
    </lineage>
</organism>
<dbReference type="GO" id="GO:0005096">
    <property type="term" value="F:GTPase activator activity"/>
    <property type="evidence" value="ECO:0007669"/>
    <property type="project" value="TreeGrafter"/>
</dbReference>
<dbReference type="Gene3D" id="1.10.472.80">
    <property type="entry name" value="Ypt/Rab-GAP domain of gyp1p, domain 3"/>
    <property type="match status" value="1"/>
</dbReference>
<evidence type="ECO:0000313" key="4">
    <source>
        <dbReference type="Proteomes" id="UP000243217"/>
    </source>
</evidence>
<dbReference type="PANTHER" id="PTHR47219">
    <property type="entry name" value="RAB GTPASE-ACTIVATING PROTEIN 1-LIKE"/>
    <property type="match status" value="1"/>
</dbReference>
<comment type="caution">
    <text evidence="3">The sequence shown here is derived from an EMBL/GenBank/DDBJ whole genome shotgun (WGS) entry which is preliminary data.</text>
</comment>
<dbReference type="InterPro" id="IPR035969">
    <property type="entry name" value="Rab-GAP_TBC_sf"/>
</dbReference>
<dbReference type="OrthoDB" id="294251at2759"/>
<gene>
    <name evidence="3" type="ORF">THRCLA_09268</name>
</gene>
<feature type="region of interest" description="Disordered" evidence="1">
    <location>
        <begin position="98"/>
        <end position="119"/>
    </location>
</feature>
<dbReference type="PROSITE" id="PS50086">
    <property type="entry name" value="TBC_RABGAP"/>
    <property type="match status" value="1"/>
</dbReference>
<dbReference type="EMBL" id="JNBS01002515">
    <property type="protein sequence ID" value="OQR90589.1"/>
    <property type="molecule type" value="Genomic_DNA"/>
</dbReference>
<dbReference type="Proteomes" id="UP000243217">
    <property type="component" value="Unassembled WGS sequence"/>
</dbReference>
<dbReference type="STRING" id="74557.A0A1V9YXP8"/>
<dbReference type="Gene3D" id="1.10.8.270">
    <property type="entry name" value="putative rabgap domain of human tbc1 domain family member 14 like domains"/>
    <property type="match status" value="1"/>
</dbReference>
<proteinExistence type="predicted"/>
<dbReference type="InterPro" id="IPR050302">
    <property type="entry name" value="Rab_GAP_TBC_domain"/>
</dbReference>
<evidence type="ECO:0000256" key="1">
    <source>
        <dbReference type="SAM" id="MobiDB-lite"/>
    </source>
</evidence>
<evidence type="ECO:0000313" key="3">
    <source>
        <dbReference type="EMBL" id="OQR90589.1"/>
    </source>
</evidence>
<keyword evidence="4" id="KW-1185">Reference proteome</keyword>
<feature type="domain" description="Rab-GAP TBC" evidence="2">
    <location>
        <begin position="594"/>
        <end position="857"/>
    </location>
</feature>
<dbReference type="GO" id="GO:0031267">
    <property type="term" value="F:small GTPase binding"/>
    <property type="evidence" value="ECO:0007669"/>
    <property type="project" value="TreeGrafter"/>
</dbReference>
<name>A0A1V9YXP8_9STRA</name>